<comment type="catalytic activity">
    <reaction evidence="7">
        <text>adenosine(1518)/adenosine(1519) in 16S rRNA + 4 S-adenosyl-L-methionine = N(6)-dimethyladenosine(1518)/N(6)-dimethyladenosine(1519) in 16S rRNA + 4 S-adenosyl-L-homocysteine + 4 H(+)</text>
        <dbReference type="Rhea" id="RHEA:19609"/>
        <dbReference type="Rhea" id="RHEA-COMP:10232"/>
        <dbReference type="Rhea" id="RHEA-COMP:10233"/>
        <dbReference type="ChEBI" id="CHEBI:15378"/>
        <dbReference type="ChEBI" id="CHEBI:57856"/>
        <dbReference type="ChEBI" id="CHEBI:59789"/>
        <dbReference type="ChEBI" id="CHEBI:74411"/>
        <dbReference type="ChEBI" id="CHEBI:74493"/>
        <dbReference type="EC" id="2.1.1.182"/>
    </reaction>
</comment>
<feature type="binding site" evidence="7 8">
    <location>
        <position position="37"/>
    </location>
    <ligand>
        <name>S-adenosyl-L-methionine</name>
        <dbReference type="ChEBI" id="CHEBI:59789"/>
    </ligand>
</feature>
<dbReference type="Gene3D" id="1.10.8.100">
    <property type="entry name" value="Ribosomal RNA adenine dimethylase-like, domain 2"/>
    <property type="match status" value="1"/>
</dbReference>
<evidence type="ECO:0000256" key="4">
    <source>
        <dbReference type="ARBA" id="ARBA00022679"/>
    </source>
</evidence>
<dbReference type="PANTHER" id="PTHR11727">
    <property type="entry name" value="DIMETHYLADENOSINE TRANSFERASE"/>
    <property type="match status" value="1"/>
</dbReference>
<dbReference type="InterPro" id="IPR029063">
    <property type="entry name" value="SAM-dependent_MTases_sf"/>
</dbReference>
<evidence type="ECO:0000313" key="10">
    <source>
        <dbReference type="EMBL" id="MFC3195002.1"/>
    </source>
</evidence>
<evidence type="ECO:0000256" key="2">
    <source>
        <dbReference type="ARBA" id="ARBA00022552"/>
    </source>
</evidence>
<dbReference type="InterPro" id="IPR020596">
    <property type="entry name" value="rRNA_Ade_Mease_Trfase_CS"/>
</dbReference>
<dbReference type="SMART" id="SM00650">
    <property type="entry name" value="rADc"/>
    <property type="match status" value="1"/>
</dbReference>
<dbReference type="HAMAP" id="MF_00607">
    <property type="entry name" value="16SrRNA_methyltr_A"/>
    <property type="match status" value="1"/>
</dbReference>
<gene>
    <name evidence="7 10" type="primary">rsmA</name>
    <name evidence="7" type="synonym">ksgA</name>
    <name evidence="10" type="ORF">ACFODZ_12190</name>
</gene>
<name>A0ABV7JCV4_9GAMM</name>
<evidence type="ECO:0000313" key="11">
    <source>
        <dbReference type="Proteomes" id="UP001595533"/>
    </source>
</evidence>
<dbReference type="EMBL" id="JBHRTS010000006">
    <property type="protein sequence ID" value="MFC3195002.1"/>
    <property type="molecule type" value="Genomic_DNA"/>
</dbReference>
<evidence type="ECO:0000256" key="3">
    <source>
        <dbReference type="ARBA" id="ARBA00022603"/>
    </source>
</evidence>
<dbReference type="InterPro" id="IPR001737">
    <property type="entry name" value="KsgA/Erm"/>
</dbReference>
<feature type="binding site" evidence="7 8">
    <location>
        <position position="58"/>
    </location>
    <ligand>
        <name>S-adenosyl-L-methionine</name>
        <dbReference type="ChEBI" id="CHEBI:59789"/>
    </ligand>
</feature>
<evidence type="ECO:0000259" key="9">
    <source>
        <dbReference type="SMART" id="SM00650"/>
    </source>
</evidence>
<keyword evidence="5 7" id="KW-0949">S-adenosyl-L-methionine</keyword>
<feature type="domain" description="Ribosomal RNA adenine methylase transferase N-terminal" evidence="9">
    <location>
        <begin position="17"/>
        <end position="184"/>
    </location>
</feature>
<keyword evidence="6 7" id="KW-0694">RNA-binding</keyword>
<feature type="binding site" evidence="7 8">
    <location>
        <position position="83"/>
    </location>
    <ligand>
        <name>S-adenosyl-L-methionine</name>
        <dbReference type="ChEBI" id="CHEBI:59789"/>
    </ligand>
</feature>
<comment type="caution">
    <text evidence="10">The sequence shown here is derived from an EMBL/GenBank/DDBJ whole genome shotgun (WGS) entry which is preliminary data.</text>
</comment>
<dbReference type="PROSITE" id="PS51689">
    <property type="entry name" value="SAM_RNA_A_N6_MT"/>
    <property type="match status" value="1"/>
</dbReference>
<dbReference type="PROSITE" id="PS01131">
    <property type="entry name" value="RRNA_A_DIMETH"/>
    <property type="match status" value="1"/>
</dbReference>
<keyword evidence="1 7" id="KW-0963">Cytoplasm</keyword>
<dbReference type="GO" id="GO:0052908">
    <property type="term" value="F:16S rRNA (adenine(1518)-N(6)/adenine(1519)-N(6))-dimethyltransferase activity"/>
    <property type="evidence" value="ECO:0007669"/>
    <property type="project" value="UniProtKB-EC"/>
</dbReference>
<dbReference type="Pfam" id="PF00398">
    <property type="entry name" value="RrnaAD"/>
    <property type="match status" value="1"/>
</dbReference>
<organism evidence="10 11">
    <name type="scientific">Marinicella sediminis</name>
    <dbReference type="NCBI Taxonomy" id="1792834"/>
    <lineage>
        <taxon>Bacteria</taxon>
        <taxon>Pseudomonadati</taxon>
        <taxon>Pseudomonadota</taxon>
        <taxon>Gammaproteobacteria</taxon>
        <taxon>Lysobacterales</taxon>
        <taxon>Marinicellaceae</taxon>
        <taxon>Marinicella</taxon>
    </lineage>
</organism>
<comment type="subcellular location">
    <subcellularLocation>
        <location evidence="7">Cytoplasm</location>
    </subcellularLocation>
</comment>
<dbReference type="EC" id="2.1.1.182" evidence="7"/>
<reference evidence="11" key="1">
    <citation type="journal article" date="2019" name="Int. J. Syst. Evol. Microbiol.">
        <title>The Global Catalogue of Microorganisms (GCM) 10K type strain sequencing project: providing services to taxonomists for standard genome sequencing and annotation.</title>
        <authorList>
            <consortium name="The Broad Institute Genomics Platform"/>
            <consortium name="The Broad Institute Genome Sequencing Center for Infectious Disease"/>
            <person name="Wu L."/>
            <person name="Ma J."/>
        </authorList>
    </citation>
    <scope>NUCLEOTIDE SEQUENCE [LARGE SCALE GENOMIC DNA]</scope>
    <source>
        <strain evidence="11">KCTC 42953</strain>
    </source>
</reference>
<evidence type="ECO:0000256" key="7">
    <source>
        <dbReference type="HAMAP-Rule" id="MF_00607"/>
    </source>
</evidence>
<feature type="binding site" evidence="7 8">
    <location>
        <position position="12"/>
    </location>
    <ligand>
        <name>S-adenosyl-L-methionine</name>
        <dbReference type="ChEBI" id="CHEBI:59789"/>
    </ligand>
</feature>
<comment type="similarity">
    <text evidence="7">Belongs to the class I-like SAM-binding methyltransferase superfamily. rRNA adenine N(6)-methyltransferase family. RsmA subfamily.</text>
</comment>
<comment type="function">
    <text evidence="7">Specifically dimethylates two adjacent adenosines (A1518 and A1519) in the loop of a conserved hairpin near the 3'-end of 16S rRNA in the 30S particle. May play a critical role in biogenesis of 30S subunits.</text>
</comment>
<feature type="binding site" evidence="7 8">
    <location>
        <position position="10"/>
    </location>
    <ligand>
        <name>S-adenosyl-L-methionine</name>
        <dbReference type="ChEBI" id="CHEBI:59789"/>
    </ligand>
</feature>
<feature type="binding site" evidence="7 8">
    <location>
        <position position="99"/>
    </location>
    <ligand>
        <name>S-adenosyl-L-methionine</name>
        <dbReference type="ChEBI" id="CHEBI:59789"/>
    </ligand>
</feature>
<dbReference type="SUPFAM" id="SSF53335">
    <property type="entry name" value="S-adenosyl-L-methionine-dependent methyltransferases"/>
    <property type="match status" value="1"/>
</dbReference>
<dbReference type="InterPro" id="IPR023165">
    <property type="entry name" value="rRNA_Ade_diMease-like_C"/>
</dbReference>
<evidence type="ECO:0000256" key="5">
    <source>
        <dbReference type="ARBA" id="ARBA00022691"/>
    </source>
</evidence>
<evidence type="ECO:0000256" key="1">
    <source>
        <dbReference type="ARBA" id="ARBA00022490"/>
    </source>
</evidence>
<dbReference type="Gene3D" id="3.40.50.150">
    <property type="entry name" value="Vaccinia Virus protein VP39"/>
    <property type="match status" value="1"/>
</dbReference>
<keyword evidence="4 7" id="KW-0808">Transferase</keyword>
<accession>A0ABV7JCV4</accession>
<dbReference type="NCBIfam" id="TIGR00755">
    <property type="entry name" value="ksgA"/>
    <property type="match status" value="1"/>
</dbReference>
<dbReference type="Proteomes" id="UP001595533">
    <property type="component" value="Unassembled WGS sequence"/>
</dbReference>
<keyword evidence="3 7" id="KW-0489">Methyltransferase</keyword>
<protein>
    <recommendedName>
        <fullName evidence="7">Ribosomal RNA small subunit methyltransferase A</fullName>
        <ecNumber evidence="7">2.1.1.182</ecNumber>
    </recommendedName>
    <alternativeName>
        <fullName evidence="7">16S rRNA (adenine(1518)-N(6)/adenine(1519)-N(6))-dimethyltransferase</fullName>
    </alternativeName>
    <alternativeName>
        <fullName evidence="7">16S rRNA dimethyladenosine transferase</fullName>
    </alternativeName>
    <alternativeName>
        <fullName evidence="7">16S rRNA dimethylase</fullName>
    </alternativeName>
    <alternativeName>
        <fullName evidence="7">S-adenosylmethionine-6-N', N'-adenosyl(rRNA) dimethyltransferase</fullName>
    </alternativeName>
</protein>
<sequence>MRAKKSLGQNFLQDEGVIHNIVRLINPQADEPIIEIGPGQGAITDHLQASGAQLRLIELDTDLIPKLESRYAQAANVRIDHMDALQLELTGEPVKVVGNLPYNISTPLLIKMLYQSAQVSKMVFMLQKEVVQRICAVPGQKLFGRLSVMLQHRFDCSAHLHIPPEAFIPQPKVDSQIVVMVPKVNPKQVPLPELEQLVKQAFAMRRKTIRNNLKKIVTTAQLEAVGIDPGQRAETIELTQFEQLTLLLTDADH</sequence>
<dbReference type="InterPro" id="IPR020598">
    <property type="entry name" value="rRNA_Ade_methylase_Trfase_N"/>
</dbReference>
<dbReference type="PANTHER" id="PTHR11727:SF7">
    <property type="entry name" value="DIMETHYLADENOSINE TRANSFERASE-RELATED"/>
    <property type="match status" value="1"/>
</dbReference>
<evidence type="ECO:0000256" key="8">
    <source>
        <dbReference type="PROSITE-ProRule" id="PRU01026"/>
    </source>
</evidence>
<keyword evidence="11" id="KW-1185">Reference proteome</keyword>
<keyword evidence="2 7" id="KW-0698">rRNA processing</keyword>
<dbReference type="InterPro" id="IPR011530">
    <property type="entry name" value="rRNA_adenine_dimethylase"/>
</dbReference>
<proteinExistence type="inferred from homology"/>
<evidence type="ECO:0000256" key="6">
    <source>
        <dbReference type="ARBA" id="ARBA00022884"/>
    </source>
</evidence>
<dbReference type="RefSeq" id="WP_077411957.1">
    <property type="nucleotide sequence ID" value="NZ_JBHRTS010000006.1"/>
</dbReference>